<dbReference type="GeneID" id="54547351"/>
<evidence type="ECO:0008006" key="4">
    <source>
        <dbReference type="Google" id="ProtNLM"/>
    </source>
</evidence>
<organism evidence="2 3">
    <name type="scientific">Westerdykella ornata</name>
    <dbReference type="NCBI Taxonomy" id="318751"/>
    <lineage>
        <taxon>Eukaryota</taxon>
        <taxon>Fungi</taxon>
        <taxon>Dikarya</taxon>
        <taxon>Ascomycota</taxon>
        <taxon>Pezizomycotina</taxon>
        <taxon>Dothideomycetes</taxon>
        <taxon>Pleosporomycetidae</taxon>
        <taxon>Pleosporales</taxon>
        <taxon>Sporormiaceae</taxon>
        <taxon>Westerdykella</taxon>
    </lineage>
</organism>
<dbReference type="AlphaFoldDB" id="A0A6A6JP99"/>
<feature type="region of interest" description="Disordered" evidence="1">
    <location>
        <begin position="53"/>
        <end position="115"/>
    </location>
</feature>
<accession>A0A6A6JP99</accession>
<evidence type="ECO:0000313" key="3">
    <source>
        <dbReference type="Proteomes" id="UP000800097"/>
    </source>
</evidence>
<dbReference type="EMBL" id="ML986488">
    <property type="protein sequence ID" value="KAF2278480.1"/>
    <property type="molecule type" value="Genomic_DNA"/>
</dbReference>
<feature type="region of interest" description="Disordered" evidence="1">
    <location>
        <begin position="422"/>
        <end position="449"/>
    </location>
</feature>
<dbReference type="RefSeq" id="XP_033656019.1">
    <property type="nucleotide sequence ID" value="XM_033794176.1"/>
</dbReference>
<feature type="compositionally biased region" description="Pro residues" evidence="1">
    <location>
        <begin position="62"/>
        <end position="71"/>
    </location>
</feature>
<name>A0A6A6JP99_WESOR</name>
<proteinExistence type="predicted"/>
<dbReference type="OrthoDB" id="5323870at2759"/>
<dbReference type="InterPro" id="IPR015943">
    <property type="entry name" value="WD40/YVTN_repeat-like_dom_sf"/>
</dbReference>
<reference evidence="2" key="1">
    <citation type="journal article" date="2020" name="Stud. Mycol.">
        <title>101 Dothideomycetes genomes: a test case for predicting lifestyles and emergence of pathogens.</title>
        <authorList>
            <person name="Haridas S."/>
            <person name="Albert R."/>
            <person name="Binder M."/>
            <person name="Bloem J."/>
            <person name="Labutti K."/>
            <person name="Salamov A."/>
            <person name="Andreopoulos B."/>
            <person name="Baker S."/>
            <person name="Barry K."/>
            <person name="Bills G."/>
            <person name="Bluhm B."/>
            <person name="Cannon C."/>
            <person name="Castanera R."/>
            <person name="Culley D."/>
            <person name="Daum C."/>
            <person name="Ezra D."/>
            <person name="Gonzalez J."/>
            <person name="Henrissat B."/>
            <person name="Kuo A."/>
            <person name="Liang C."/>
            <person name="Lipzen A."/>
            <person name="Lutzoni F."/>
            <person name="Magnuson J."/>
            <person name="Mondo S."/>
            <person name="Nolan M."/>
            <person name="Ohm R."/>
            <person name="Pangilinan J."/>
            <person name="Park H.-J."/>
            <person name="Ramirez L."/>
            <person name="Alfaro M."/>
            <person name="Sun H."/>
            <person name="Tritt A."/>
            <person name="Yoshinaga Y."/>
            <person name="Zwiers L.-H."/>
            <person name="Turgeon B."/>
            <person name="Goodwin S."/>
            <person name="Spatafora J."/>
            <person name="Crous P."/>
            <person name="Grigoriev I."/>
        </authorList>
    </citation>
    <scope>NUCLEOTIDE SEQUENCE</scope>
    <source>
        <strain evidence="2">CBS 379.55</strain>
    </source>
</reference>
<feature type="compositionally biased region" description="Acidic residues" evidence="1">
    <location>
        <begin position="104"/>
        <end position="114"/>
    </location>
</feature>
<gene>
    <name evidence="2" type="ORF">EI97DRAFT_256000</name>
</gene>
<evidence type="ECO:0000256" key="1">
    <source>
        <dbReference type="SAM" id="MobiDB-lite"/>
    </source>
</evidence>
<dbReference type="Gene3D" id="2.130.10.10">
    <property type="entry name" value="YVTN repeat-like/Quinoprotein amine dehydrogenase"/>
    <property type="match status" value="1"/>
</dbReference>
<feature type="region of interest" description="Disordered" evidence="1">
    <location>
        <begin position="220"/>
        <end position="246"/>
    </location>
</feature>
<sequence>MKPIITTQGKLAQLRYEPSHRAHDAHVYPVKAPNGSSIVLYAQETGVGIIWRGGRPLKESPAAPPKQPAKPPTKVNGTSNDAIMIIDSDDEATPSKPTPLPQADFEDEEEELDPDQPYPPIVQHLHLVLNAEVCHIAIPNVPVVSALRSPGTVPPIFNSKIVFSVACADYSIRIVTLPLSPPPKVAKETSQYGEEVTRIPTHAAHQSIPRGITMTWTARGEPTFDEPSDNRMEIDDDETPRKPDVDSSKGWDLLIASHSTELGGLLKIFRFGLSETGVTAKAPISAYQTLHLRSPATRISFNSALYPKVRHSQLLITDISGIVRIYDPFAPTSDSRRPSMDSQAGAYVALFRAPFAPLTNSNMPPILAPRKRILDAAWTSDGNSIFALLADGEWGIWDVTRAGPSRPSDPSAFSIRGYIGTSEERASSSGPSTKARSGRGSLAPMTPNTRRIKEEKLFHGTPSGPSVPSRGAVCVASLPSADGSAPEESVVIWYGSDVYRIPNLAQFWERTASANAGNSLGRPSPSQLQGPNLFGEAINSVAQFETTMRNSRMAIPRDILLSTADRLIVVTTAAEPLDRNLDAGLGKEGTEEEETRRADRALLARGELDLGGMDRLLEDMEGSGTGSQSLLAGNPRRVLFASTS</sequence>
<protein>
    <recommendedName>
        <fullName evidence="4">Nucleoporin NUP37</fullName>
    </recommendedName>
</protein>
<feature type="compositionally biased region" description="Basic and acidic residues" evidence="1">
    <location>
        <begin position="228"/>
        <end position="246"/>
    </location>
</feature>
<dbReference type="Proteomes" id="UP000800097">
    <property type="component" value="Unassembled WGS sequence"/>
</dbReference>
<evidence type="ECO:0000313" key="2">
    <source>
        <dbReference type="EMBL" id="KAF2278480.1"/>
    </source>
</evidence>
<keyword evidence="3" id="KW-1185">Reference proteome</keyword>